<dbReference type="AlphaFoldDB" id="A0AAV9S3B7"/>
<evidence type="ECO:0000256" key="1">
    <source>
        <dbReference type="SAM" id="MobiDB-lite"/>
    </source>
</evidence>
<protein>
    <submittedName>
        <fullName evidence="2">Uncharacterized protein</fullName>
    </submittedName>
</protein>
<proteinExistence type="predicted"/>
<feature type="compositionally biased region" description="Basic and acidic residues" evidence="1">
    <location>
        <begin position="166"/>
        <end position="183"/>
    </location>
</feature>
<sequence length="212" mass="24016">MLMVKKEALVDHRPCAKLHDPKPPHIKEEQEEVCKSLGREQLNGKEEIDAIRFPVTATPIKGEDDKESPLLPQLYQDQVKIRELPEENNEGKESIRIQDHEDGSFSSDSKDPEKDEEDIDIKQPVFELKNLSESGLKTMDTDKESKESRAPPSDGKIKKPFSPFEFAEKLAHNRSLQKDKTDSETGSSSSLVNGICCTEKKNVDSQKKSRKE</sequence>
<organism evidence="2 3">
    <name type="scientific">Crenichthys baileyi</name>
    <name type="common">White River springfish</name>
    <dbReference type="NCBI Taxonomy" id="28760"/>
    <lineage>
        <taxon>Eukaryota</taxon>
        <taxon>Metazoa</taxon>
        <taxon>Chordata</taxon>
        <taxon>Craniata</taxon>
        <taxon>Vertebrata</taxon>
        <taxon>Euteleostomi</taxon>
        <taxon>Actinopterygii</taxon>
        <taxon>Neopterygii</taxon>
        <taxon>Teleostei</taxon>
        <taxon>Neoteleostei</taxon>
        <taxon>Acanthomorphata</taxon>
        <taxon>Ovalentaria</taxon>
        <taxon>Atherinomorphae</taxon>
        <taxon>Cyprinodontiformes</taxon>
        <taxon>Goodeidae</taxon>
        <taxon>Crenichthys</taxon>
    </lineage>
</organism>
<feature type="region of interest" description="Disordered" evidence="1">
    <location>
        <begin position="54"/>
        <end position="212"/>
    </location>
</feature>
<dbReference type="EMBL" id="JAHHUM010000929">
    <property type="protein sequence ID" value="KAK5615785.1"/>
    <property type="molecule type" value="Genomic_DNA"/>
</dbReference>
<name>A0AAV9S3B7_9TELE</name>
<dbReference type="Proteomes" id="UP001311232">
    <property type="component" value="Unassembled WGS sequence"/>
</dbReference>
<feature type="compositionally biased region" description="Basic and acidic residues" evidence="1">
    <location>
        <begin position="79"/>
        <end position="113"/>
    </location>
</feature>
<accession>A0AAV9S3B7</accession>
<keyword evidence="3" id="KW-1185">Reference proteome</keyword>
<gene>
    <name evidence="2" type="ORF">CRENBAI_022315</name>
</gene>
<evidence type="ECO:0000313" key="2">
    <source>
        <dbReference type="EMBL" id="KAK5615785.1"/>
    </source>
</evidence>
<feature type="compositionally biased region" description="Basic and acidic residues" evidence="1">
    <location>
        <begin position="139"/>
        <end position="149"/>
    </location>
</feature>
<comment type="caution">
    <text evidence="2">The sequence shown here is derived from an EMBL/GenBank/DDBJ whole genome shotgun (WGS) entry which is preliminary data.</text>
</comment>
<feature type="compositionally biased region" description="Basic and acidic residues" evidence="1">
    <location>
        <begin position="198"/>
        <end position="212"/>
    </location>
</feature>
<evidence type="ECO:0000313" key="3">
    <source>
        <dbReference type="Proteomes" id="UP001311232"/>
    </source>
</evidence>
<reference evidence="2 3" key="1">
    <citation type="submission" date="2021-06" db="EMBL/GenBank/DDBJ databases">
        <authorList>
            <person name="Palmer J.M."/>
        </authorList>
    </citation>
    <scope>NUCLEOTIDE SEQUENCE [LARGE SCALE GENOMIC DNA]</scope>
    <source>
        <strain evidence="2 3">MEX-2019</strain>
        <tissue evidence="2">Muscle</tissue>
    </source>
</reference>